<comment type="similarity">
    <text evidence="1 3">Belongs to the Nudix hydrolase family.</text>
</comment>
<dbReference type="PANTHER" id="PTHR43736">
    <property type="entry name" value="ADP-RIBOSE PYROPHOSPHATASE"/>
    <property type="match status" value="1"/>
</dbReference>
<organism evidence="6 7">
    <name type="scientific">Promicromonospora alba</name>
    <dbReference type="NCBI Taxonomy" id="1616110"/>
    <lineage>
        <taxon>Bacteria</taxon>
        <taxon>Bacillati</taxon>
        <taxon>Actinomycetota</taxon>
        <taxon>Actinomycetes</taxon>
        <taxon>Micrococcales</taxon>
        <taxon>Promicromonosporaceae</taxon>
        <taxon>Promicromonospora</taxon>
    </lineage>
</organism>
<dbReference type="InterPro" id="IPR000086">
    <property type="entry name" value="NUDIX_hydrolase_dom"/>
</dbReference>
<evidence type="ECO:0000259" key="5">
    <source>
        <dbReference type="PROSITE" id="PS51462"/>
    </source>
</evidence>
<evidence type="ECO:0000313" key="6">
    <source>
        <dbReference type="EMBL" id="MFC4631295.1"/>
    </source>
</evidence>
<keyword evidence="2 3" id="KW-0378">Hydrolase</keyword>
<keyword evidence="7" id="KW-1185">Reference proteome</keyword>
<dbReference type="Pfam" id="PF00293">
    <property type="entry name" value="NUDIX"/>
    <property type="match status" value="1"/>
</dbReference>
<sequence>MSSTTSYNTTTPNGPDTTDPRDIDWTERQARAVVPFDVVDGLPINPITSGLPEGRGGLWHWGEVVAADAVVLAFDINNRRRVLLVEREDGHGWALPGGMLDPGETPKAAAVRELAEETGLKRLPGEFYMLPARGVPDPRAGANAWMVTVPAVAAIRDLPLPEVQGMDDARYAGWFPADSYAELTTALEGEVFAAHVALLREVLDA</sequence>
<dbReference type="InterPro" id="IPR020476">
    <property type="entry name" value="Nudix_hydrolase"/>
</dbReference>
<feature type="domain" description="Nudix hydrolase" evidence="5">
    <location>
        <begin position="63"/>
        <end position="197"/>
    </location>
</feature>
<protein>
    <submittedName>
        <fullName evidence="6">NUDIX domain-containing protein</fullName>
    </submittedName>
</protein>
<dbReference type="PROSITE" id="PS00893">
    <property type="entry name" value="NUDIX_BOX"/>
    <property type="match status" value="1"/>
</dbReference>
<evidence type="ECO:0000256" key="3">
    <source>
        <dbReference type="RuleBase" id="RU003476"/>
    </source>
</evidence>
<name>A0ABV9HQV1_9MICO</name>
<dbReference type="Proteomes" id="UP001596011">
    <property type="component" value="Unassembled WGS sequence"/>
</dbReference>
<dbReference type="SUPFAM" id="SSF55811">
    <property type="entry name" value="Nudix"/>
    <property type="match status" value="1"/>
</dbReference>
<gene>
    <name evidence="6" type="ORF">ACFO6V_23825</name>
</gene>
<dbReference type="Gene3D" id="3.90.79.10">
    <property type="entry name" value="Nucleoside Triphosphate Pyrophosphohydrolase"/>
    <property type="match status" value="1"/>
</dbReference>
<dbReference type="RefSeq" id="WP_377140351.1">
    <property type="nucleotide sequence ID" value="NZ_JBHSFI010000008.1"/>
</dbReference>
<dbReference type="PANTHER" id="PTHR43736:SF1">
    <property type="entry name" value="DIHYDRONEOPTERIN TRIPHOSPHATE DIPHOSPHATASE"/>
    <property type="match status" value="1"/>
</dbReference>
<feature type="compositionally biased region" description="Low complexity" evidence="4">
    <location>
        <begin position="1"/>
        <end position="17"/>
    </location>
</feature>
<evidence type="ECO:0000313" key="7">
    <source>
        <dbReference type="Proteomes" id="UP001596011"/>
    </source>
</evidence>
<dbReference type="PRINTS" id="PR00502">
    <property type="entry name" value="NUDIXFAMILY"/>
</dbReference>
<dbReference type="EMBL" id="JBHSFI010000008">
    <property type="protein sequence ID" value="MFC4631295.1"/>
    <property type="molecule type" value="Genomic_DNA"/>
</dbReference>
<proteinExistence type="inferred from homology"/>
<comment type="caution">
    <text evidence="6">The sequence shown here is derived from an EMBL/GenBank/DDBJ whole genome shotgun (WGS) entry which is preliminary data.</text>
</comment>
<evidence type="ECO:0000256" key="4">
    <source>
        <dbReference type="SAM" id="MobiDB-lite"/>
    </source>
</evidence>
<dbReference type="PROSITE" id="PS51462">
    <property type="entry name" value="NUDIX"/>
    <property type="match status" value="1"/>
</dbReference>
<evidence type="ECO:0000256" key="1">
    <source>
        <dbReference type="ARBA" id="ARBA00005582"/>
    </source>
</evidence>
<feature type="region of interest" description="Disordered" evidence="4">
    <location>
        <begin position="1"/>
        <end position="22"/>
    </location>
</feature>
<dbReference type="InterPro" id="IPR015797">
    <property type="entry name" value="NUDIX_hydrolase-like_dom_sf"/>
</dbReference>
<evidence type="ECO:0000256" key="2">
    <source>
        <dbReference type="ARBA" id="ARBA00022801"/>
    </source>
</evidence>
<reference evidence="7" key="1">
    <citation type="journal article" date="2019" name="Int. J. Syst. Evol. Microbiol.">
        <title>The Global Catalogue of Microorganisms (GCM) 10K type strain sequencing project: providing services to taxonomists for standard genome sequencing and annotation.</title>
        <authorList>
            <consortium name="The Broad Institute Genomics Platform"/>
            <consortium name="The Broad Institute Genome Sequencing Center for Infectious Disease"/>
            <person name="Wu L."/>
            <person name="Ma J."/>
        </authorList>
    </citation>
    <scope>NUCLEOTIDE SEQUENCE [LARGE SCALE GENOMIC DNA]</scope>
    <source>
        <strain evidence="7">CCUG 42722</strain>
    </source>
</reference>
<accession>A0ABV9HQV1</accession>
<dbReference type="InterPro" id="IPR020084">
    <property type="entry name" value="NUDIX_hydrolase_CS"/>
</dbReference>